<evidence type="ECO:0000313" key="2">
    <source>
        <dbReference type="Proteomes" id="UP000253628"/>
    </source>
</evidence>
<comment type="caution">
    <text evidence="1">The sequence shown here is derived from an EMBL/GenBank/DDBJ whole genome shotgun (WGS) entry which is preliminary data.</text>
</comment>
<gene>
    <name evidence="1" type="ORF">DFR37_10690</name>
</gene>
<name>A0A366H956_9BURK</name>
<keyword evidence="2" id="KW-1185">Reference proteome</keyword>
<sequence>MAGGRGNTQYHGAYVRGLMRPATKRRKYRSMAGVRLGNKTAGFGEYLGDAG</sequence>
<accession>A0A366H956</accession>
<evidence type="ECO:0000313" key="1">
    <source>
        <dbReference type="EMBL" id="RBP38798.1"/>
    </source>
</evidence>
<proteinExistence type="predicted"/>
<dbReference type="EMBL" id="QNRQ01000006">
    <property type="protein sequence ID" value="RBP38798.1"/>
    <property type="molecule type" value="Genomic_DNA"/>
</dbReference>
<dbReference type="AlphaFoldDB" id="A0A366H956"/>
<reference evidence="1 2" key="1">
    <citation type="submission" date="2018-06" db="EMBL/GenBank/DDBJ databases">
        <title>Genomic Encyclopedia of Type Strains, Phase IV (KMG-IV): sequencing the most valuable type-strain genomes for metagenomic binning, comparative biology and taxonomic classification.</title>
        <authorList>
            <person name="Goeker M."/>
        </authorList>
    </citation>
    <scope>NUCLEOTIDE SEQUENCE [LARGE SCALE GENOMIC DNA]</scope>
    <source>
        <strain evidence="1 2">DSM 25520</strain>
    </source>
</reference>
<dbReference type="Proteomes" id="UP000253628">
    <property type="component" value="Unassembled WGS sequence"/>
</dbReference>
<protein>
    <submittedName>
        <fullName evidence="1">Uncharacterized protein</fullName>
    </submittedName>
</protein>
<organism evidence="1 2">
    <name type="scientific">Eoetvoesiella caeni</name>
    <dbReference type="NCBI Taxonomy" id="645616"/>
    <lineage>
        <taxon>Bacteria</taxon>
        <taxon>Pseudomonadati</taxon>
        <taxon>Pseudomonadota</taxon>
        <taxon>Betaproteobacteria</taxon>
        <taxon>Burkholderiales</taxon>
        <taxon>Alcaligenaceae</taxon>
        <taxon>Eoetvoesiella</taxon>
    </lineage>
</organism>